<dbReference type="EMBL" id="LATX01000307">
    <property type="protein sequence ID" value="KTB46621.1"/>
    <property type="molecule type" value="Genomic_DNA"/>
</dbReference>
<evidence type="ECO:0000313" key="2">
    <source>
        <dbReference type="Proteomes" id="UP000054988"/>
    </source>
</evidence>
<dbReference type="Proteomes" id="UP000054988">
    <property type="component" value="Unassembled WGS sequence"/>
</dbReference>
<gene>
    <name evidence="1" type="ORF">WG66_802</name>
</gene>
<sequence>MNLCQHAIQVWRSSRFLAVVYVNFPSGRPGPMDPKRLVVARGLKYTSKFALELLSSPYETSGPKEKPKFTLAGFYEQLM</sequence>
<comment type="caution">
    <text evidence="1">The sequence shown here is derived from an EMBL/GenBank/DDBJ whole genome shotgun (WGS) entry which is preliminary data.</text>
</comment>
<evidence type="ECO:0000313" key="1">
    <source>
        <dbReference type="EMBL" id="KTB46621.1"/>
    </source>
</evidence>
<reference evidence="1 2" key="1">
    <citation type="submission" date="2015-12" db="EMBL/GenBank/DDBJ databases">
        <title>Draft genome sequence of Moniliophthora roreri, the causal agent of frosty pod rot of cacao.</title>
        <authorList>
            <person name="Aime M.C."/>
            <person name="Diaz-Valderrama J.R."/>
            <person name="Kijpornyongpan T."/>
            <person name="Phillips-Mora W."/>
        </authorList>
    </citation>
    <scope>NUCLEOTIDE SEQUENCE [LARGE SCALE GENOMIC DNA]</scope>
    <source>
        <strain evidence="1 2">MCA 2952</strain>
    </source>
</reference>
<dbReference type="AlphaFoldDB" id="A0A0W0GDN1"/>
<accession>A0A0W0GDN1</accession>
<organism evidence="1 2">
    <name type="scientific">Moniliophthora roreri</name>
    <name type="common">Frosty pod rot fungus</name>
    <name type="synonym">Monilia roreri</name>
    <dbReference type="NCBI Taxonomy" id="221103"/>
    <lineage>
        <taxon>Eukaryota</taxon>
        <taxon>Fungi</taxon>
        <taxon>Dikarya</taxon>
        <taxon>Basidiomycota</taxon>
        <taxon>Agaricomycotina</taxon>
        <taxon>Agaricomycetes</taxon>
        <taxon>Agaricomycetidae</taxon>
        <taxon>Agaricales</taxon>
        <taxon>Marasmiineae</taxon>
        <taxon>Marasmiaceae</taxon>
        <taxon>Moniliophthora</taxon>
    </lineage>
</organism>
<name>A0A0W0GDN1_MONRR</name>
<protein>
    <submittedName>
        <fullName evidence="1">Uncharacterized protein</fullName>
    </submittedName>
</protein>
<proteinExistence type="predicted"/>